<evidence type="ECO:0000256" key="1">
    <source>
        <dbReference type="SAM" id="Phobius"/>
    </source>
</evidence>
<dbReference type="STRING" id="889306.KP78_05030"/>
<protein>
    <recommendedName>
        <fullName evidence="4">Multi antimicrobial extrusion protein MatE</fullName>
    </recommendedName>
</protein>
<dbReference type="AlphaFoldDB" id="A0A0C2W7Y2"/>
<keyword evidence="1" id="KW-1133">Transmembrane helix</keyword>
<dbReference type="EMBL" id="JXRP01000006">
    <property type="protein sequence ID" value="KIL52133.1"/>
    <property type="molecule type" value="Genomic_DNA"/>
</dbReference>
<feature type="transmembrane region" description="Helical" evidence="1">
    <location>
        <begin position="159"/>
        <end position="180"/>
    </location>
</feature>
<feature type="transmembrane region" description="Helical" evidence="1">
    <location>
        <begin position="379"/>
        <end position="397"/>
    </location>
</feature>
<gene>
    <name evidence="2" type="ORF">KP78_05030</name>
</gene>
<feature type="transmembrane region" description="Helical" evidence="1">
    <location>
        <begin position="12"/>
        <end position="34"/>
    </location>
</feature>
<evidence type="ECO:0000313" key="2">
    <source>
        <dbReference type="EMBL" id="KIL52133.1"/>
    </source>
</evidence>
<comment type="caution">
    <text evidence="2">The sequence shown here is derived from an EMBL/GenBank/DDBJ whole genome shotgun (WGS) entry which is preliminary data.</text>
</comment>
<feature type="transmembrane region" description="Helical" evidence="1">
    <location>
        <begin position="46"/>
        <end position="68"/>
    </location>
</feature>
<accession>A0A0C2W7Y2</accession>
<proteinExistence type="predicted"/>
<feature type="transmembrane region" description="Helical" evidence="1">
    <location>
        <begin position="186"/>
        <end position="209"/>
    </location>
</feature>
<feature type="transmembrane region" description="Helical" evidence="1">
    <location>
        <begin position="88"/>
        <end position="108"/>
    </location>
</feature>
<keyword evidence="3" id="KW-1185">Reference proteome</keyword>
<feature type="transmembrane region" description="Helical" evidence="1">
    <location>
        <begin position="230"/>
        <end position="254"/>
    </location>
</feature>
<dbReference type="RefSeq" id="WP_041085935.1">
    <property type="nucleotide sequence ID" value="NZ_JXRP01000006.1"/>
</dbReference>
<reference evidence="2 3" key="1">
    <citation type="submission" date="2015-01" db="EMBL/GenBank/DDBJ databases">
        <title>Genome sequencing of Jeotgalibacillus soli.</title>
        <authorList>
            <person name="Goh K.M."/>
            <person name="Chan K.-G."/>
            <person name="Yaakop A.S."/>
            <person name="Ee R."/>
            <person name="Gan H.M."/>
            <person name="Chan C.S."/>
        </authorList>
    </citation>
    <scope>NUCLEOTIDE SEQUENCE [LARGE SCALE GENOMIC DNA]</scope>
    <source>
        <strain evidence="2 3">P9</strain>
    </source>
</reference>
<name>A0A0C2W7Y2_9BACL</name>
<dbReference type="PATRIC" id="fig|889306.3.peg.502"/>
<organism evidence="2 3">
    <name type="scientific">Jeotgalibacillus soli</name>
    <dbReference type="NCBI Taxonomy" id="889306"/>
    <lineage>
        <taxon>Bacteria</taxon>
        <taxon>Bacillati</taxon>
        <taxon>Bacillota</taxon>
        <taxon>Bacilli</taxon>
        <taxon>Bacillales</taxon>
        <taxon>Caryophanaceae</taxon>
        <taxon>Jeotgalibacillus</taxon>
    </lineage>
</organism>
<keyword evidence="1" id="KW-0812">Transmembrane</keyword>
<feature type="transmembrane region" description="Helical" evidence="1">
    <location>
        <begin position="403"/>
        <end position="424"/>
    </location>
</feature>
<sequence length="437" mass="49268">MQRESGHYTLMQMLTFFIPLGFSASLTAVTHLIINGTLSRADQAEFIIASYAVALSLFGLIERPVLVFRQTSSALVKNKASFKLLNTVLIQVMVFIFILCSLIGYTPLGEYLFIYLFSAELGMIASITSTFRVITFVIFFSGIRCIYQGIIINQFETKWITIGVVFRLFGMFLVAYYFIWTNQVNSSIVGAIIFLTGMAIECIVSVWRGRKIIKESNSQEKNDLDRKEIFRFYTPLVFYLSFQTIVIPVIYAFLGNITDVKLGIASFAMAFAITNLVLSFFMYTHQIVLQFYNQNKKEVLQCVIVFSIAPSLFLGILCFTPAGSWFMLNVMGTNPVLAESTLVVLKFFIIKTLLFPWVDFFGGYLMLHKNTKSMVKPQVYNLVAVTLCMAVLVYFVPNFNGSIGAVAASFGEIIGLIVVMMVVYKLNKKDSLKKQTA</sequence>
<feature type="transmembrane region" description="Helical" evidence="1">
    <location>
        <begin position="303"/>
        <end position="328"/>
    </location>
</feature>
<feature type="transmembrane region" description="Helical" evidence="1">
    <location>
        <begin position="114"/>
        <end position="147"/>
    </location>
</feature>
<dbReference type="Proteomes" id="UP000031938">
    <property type="component" value="Unassembled WGS sequence"/>
</dbReference>
<keyword evidence="1" id="KW-0472">Membrane</keyword>
<evidence type="ECO:0008006" key="4">
    <source>
        <dbReference type="Google" id="ProtNLM"/>
    </source>
</evidence>
<dbReference type="OrthoDB" id="2768901at2"/>
<evidence type="ECO:0000313" key="3">
    <source>
        <dbReference type="Proteomes" id="UP000031938"/>
    </source>
</evidence>
<feature type="transmembrane region" description="Helical" evidence="1">
    <location>
        <begin position="260"/>
        <end position="283"/>
    </location>
</feature>